<reference evidence="2 3" key="1">
    <citation type="submission" date="2023-10" db="EMBL/GenBank/DDBJ databases">
        <title>Chromosome-scale genome assembly provides insights into flower coloration mechanisms of Canna indica.</title>
        <authorList>
            <person name="Li C."/>
        </authorList>
    </citation>
    <scope>NUCLEOTIDE SEQUENCE [LARGE SCALE GENOMIC DNA]</scope>
    <source>
        <tissue evidence="2">Flower</tissue>
    </source>
</reference>
<evidence type="ECO:0000256" key="1">
    <source>
        <dbReference type="SAM" id="MobiDB-lite"/>
    </source>
</evidence>
<sequence length="74" mass="8198">MVDTLSHLNHRDEVKLTQSIGPSKIRREGSPPKLSTSIATVIFSKVEVANVKLYSIGSIAENEKIVIRFYSVVV</sequence>
<organism evidence="2 3">
    <name type="scientific">Canna indica</name>
    <name type="common">Indian-shot</name>
    <dbReference type="NCBI Taxonomy" id="4628"/>
    <lineage>
        <taxon>Eukaryota</taxon>
        <taxon>Viridiplantae</taxon>
        <taxon>Streptophyta</taxon>
        <taxon>Embryophyta</taxon>
        <taxon>Tracheophyta</taxon>
        <taxon>Spermatophyta</taxon>
        <taxon>Magnoliopsida</taxon>
        <taxon>Liliopsida</taxon>
        <taxon>Zingiberales</taxon>
        <taxon>Cannaceae</taxon>
        <taxon>Canna</taxon>
    </lineage>
</organism>
<evidence type="ECO:0000313" key="3">
    <source>
        <dbReference type="Proteomes" id="UP001327560"/>
    </source>
</evidence>
<gene>
    <name evidence="2" type="ORF">Cni_G02701</name>
</gene>
<dbReference type="Proteomes" id="UP001327560">
    <property type="component" value="Chromosome 1"/>
</dbReference>
<feature type="region of interest" description="Disordered" evidence="1">
    <location>
        <begin position="1"/>
        <end position="32"/>
    </location>
</feature>
<dbReference type="EMBL" id="CP136890">
    <property type="protein sequence ID" value="WOK94000.1"/>
    <property type="molecule type" value="Genomic_DNA"/>
</dbReference>
<accession>A0AAQ3Q2E7</accession>
<proteinExistence type="predicted"/>
<protein>
    <submittedName>
        <fullName evidence="2">Uncharacterized protein</fullName>
    </submittedName>
</protein>
<evidence type="ECO:0000313" key="2">
    <source>
        <dbReference type="EMBL" id="WOK94000.1"/>
    </source>
</evidence>
<name>A0AAQ3Q2E7_9LILI</name>
<keyword evidence="3" id="KW-1185">Reference proteome</keyword>
<dbReference type="AlphaFoldDB" id="A0AAQ3Q2E7"/>